<dbReference type="AlphaFoldDB" id="A0A3P6CVZ5"/>
<reference evidence="2" key="1">
    <citation type="submission" date="2018-11" db="EMBL/GenBank/DDBJ databases">
        <authorList>
            <consortium name="Genoscope - CEA"/>
            <person name="William W."/>
        </authorList>
    </citation>
    <scope>NUCLEOTIDE SEQUENCE</scope>
</reference>
<evidence type="ECO:0000313" key="2">
    <source>
        <dbReference type="EMBL" id="VDD19776.1"/>
    </source>
</evidence>
<name>A0A3P6CVZ5_BRAOL</name>
<accession>A0A3P6CVZ5</accession>
<dbReference type="EMBL" id="LR031874">
    <property type="protein sequence ID" value="VDD19776.1"/>
    <property type="molecule type" value="Genomic_DNA"/>
</dbReference>
<evidence type="ECO:0000256" key="1">
    <source>
        <dbReference type="SAM" id="MobiDB-lite"/>
    </source>
</evidence>
<proteinExistence type="predicted"/>
<feature type="region of interest" description="Disordered" evidence="1">
    <location>
        <begin position="142"/>
        <end position="175"/>
    </location>
</feature>
<protein>
    <submittedName>
        <fullName evidence="2">Uncharacterized protein</fullName>
    </submittedName>
</protein>
<sequence>MPMHPHFFNNLNMPQQKQQFHQFGLPNHINQLLPNLLWNLLGHSLPLLVHPTFFQPPPLDPSAFTSQPQFNSLPYPPVPPPHHTHQIHPPGFSEPRPQVTLLFFCNYFSDICLLQSWFICILSSCSFQRSQLHQADNAKKKFGFNKDHMGKGNNKKISTGLDGSDADNIDKEKKR</sequence>
<organism evidence="2">
    <name type="scientific">Brassica oleracea</name>
    <name type="common">Wild cabbage</name>
    <dbReference type="NCBI Taxonomy" id="3712"/>
    <lineage>
        <taxon>Eukaryota</taxon>
        <taxon>Viridiplantae</taxon>
        <taxon>Streptophyta</taxon>
        <taxon>Embryophyta</taxon>
        <taxon>Tracheophyta</taxon>
        <taxon>Spermatophyta</taxon>
        <taxon>Magnoliopsida</taxon>
        <taxon>eudicotyledons</taxon>
        <taxon>Gunneridae</taxon>
        <taxon>Pentapetalae</taxon>
        <taxon>rosids</taxon>
        <taxon>malvids</taxon>
        <taxon>Brassicales</taxon>
        <taxon>Brassicaceae</taxon>
        <taxon>Brassiceae</taxon>
        <taxon>Brassica</taxon>
    </lineage>
</organism>
<gene>
    <name evidence="2" type="ORF">BOLC2T06894H</name>
</gene>